<evidence type="ECO:0000256" key="2">
    <source>
        <dbReference type="ARBA" id="ARBA00006190"/>
    </source>
</evidence>
<gene>
    <name evidence="8" type="ORF">Cboi02_000389100</name>
</gene>
<dbReference type="AlphaFoldDB" id="A0A9W6WAW8"/>
<sequence length="230" mass="26174">MGNAQSTTRPPKITAQDKAILQLKLQRDKLHKATIKISLVINREKEIAKECIKKDQKSKALLALKKKKYQENLLDTINKQADTLEQLIGSIEFKLIEKDVLYGLEEGNKVLKQLNSEMSIDKVEKILDDSEAGIRYQEEISTMLGESMSQGLEDEVDEELAQMEREELIRSGKLKVDEVPAKIPASKIDELPEVPTNKLESPSKEEEEQEEEKGKEEPERQRNKPVLLPA</sequence>
<keyword evidence="4" id="KW-0967">Endosome</keyword>
<dbReference type="GO" id="GO:0000815">
    <property type="term" value="C:ESCRT III complex"/>
    <property type="evidence" value="ECO:0007669"/>
    <property type="project" value="TreeGrafter"/>
</dbReference>
<dbReference type="EMBL" id="BSXN01001443">
    <property type="protein sequence ID" value="GME73075.1"/>
    <property type="molecule type" value="Genomic_DNA"/>
</dbReference>
<keyword evidence="6" id="KW-0472">Membrane</keyword>
<dbReference type="GO" id="GO:0005771">
    <property type="term" value="C:multivesicular body"/>
    <property type="evidence" value="ECO:0007669"/>
    <property type="project" value="TreeGrafter"/>
</dbReference>
<dbReference type="OrthoDB" id="441172at2759"/>
<dbReference type="GO" id="GO:0015031">
    <property type="term" value="P:protein transport"/>
    <property type="evidence" value="ECO:0007669"/>
    <property type="project" value="UniProtKB-KW"/>
</dbReference>
<dbReference type="PANTHER" id="PTHR22761:SF5">
    <property type="entry name" value="CHARGED MULTIVESICULAR BODY PROTEIN 6"/>
    <property type="match status" value="1"/>
</dbReference>
<evidence type="ECO:0000256" key="4">
    <source>
        <dbReference type="ARBA" id="ARBA00022753"/>
    </source>
</evidence>
<evidence type="ECO:0000313" key="9">
    <source>
        <dbReference type="Proteomes" id="UP001165120"/>
    </source>
</evidence>
<keyword evidence="3" id="KW-0813">Transport</keyword>
<dbReference type="Gene3D" id="1.10.287.1060">
    <property type="entry name" value="ESAT-6-like"/>
    <property type="match status" value="1"/>
</dbReference>
<reference evidence="8" key="1">
    <citation type="submission" date="2023-04" db="EMBL/GenBank/DDBJ databases">
        <title>Candida boidinii NBRC 10035.</title>
        <authorList>
            <person name="Ichikawa N."/>
            <person name="Sato H."/>
            <person name="Tonouchi N."/>
        </authorList>
    </citation>
    <scope>NUCLEOTIDE SEQUENCE</scope>
    <source>
        <strain evidence="8">NBRC 10035</strain>
    </source>
</reference>
<protein>
    <submittedName>
        <fullName evidence="8">Unnamed protein product</fullName>
    </submittedName>
</protein>
<comment type="subcellular location">
    <subcellularLocation>
        <location evidence="1">Endosome membrane</location>
    </subcellularLocation>
</comment>
<feature type="region of interest" description="Disordered" evidence="7">
    <location>
        <begin position="184"/>
        <end position="230"/>
    </location>
</feature>
<dbReference type="InterPro" id="IPR005024">
    <property type="entry name" value="Snf7_fam"/>
</dbReference>
<comment type="caution">
    <text evidence="8">The sequence shown here is derived from an EMBL/GenBank/DDBJ whole genome shotgun (WGS) entry which is preliminary data.</text>
</comment>
<evidence type="ECO:0000313" key="8">
    <source>
        <dbReference type="EMBL" id="GME73075.1"/>
    </source>
</evidence>
<keyword evidence="9" id="KW-1185">Reference proteome</keyword>
<evidence type="ECO:0000256" key="1">
    <source>
        <dbReference type="ARBA" id="ARBA00004608"/>
    </source>
</evidence>
<dbReference type="PANTHER" id="PTHR22761">
    <property type="entry name" value="CHARGED MULTIVESICULAR BODY PROTEIN"/>
    <property type="match status" value="1"/>
</dbReference>
<evidence type="ECO:0000256" key="3">
    <source>
        <dbReference type="ARBA" id="ARBA00022448"/>
    </source>
</evidence>
<dbReference type="GO" id="GO:0006900">
    <property type="term" value="P:vesicle budding from membrane"/>
    <property type="evidence" value="ECO:0007669"/>
    <property type="project" value="TreeGrafter"/>
</dbReference>
<organism evidence="8 9">
    <name type="scientific">Candida boidinii</name>
    <name type="common">Yeast</name>
    <dbReference type="NCBI Taxonomy" id="5477"/>
    <lineage>
        <taxon>Eukaryota</taxon>
        <taxon>Fungi</taxon>
        <taxon>Dikarya</taxon>
        <taxon>Ascomycota</taxon>
        <taxon>Saccharomycotina</taxon>
        <taxon>Pichiomycetes</taxon>
        <taxon>Pichiales</taxon>
        <taxon>Pichiaceae</taxon>
        <taxon>Ogataea</taxon>
        <taxon>Ogataea/Candida clade</taxon>
    </lineage>
</organism>
<keyword evidence="5" id="KW-0653">Protein transport</keyword>
<comment type="similarity">
    <text evidence="2">Belongs to the SNF7 family.</text>
</comment>
<evidence type="ECO:0000256" key="6">
    <source>
        <dbReference type="ARBA" id="ARBA00023136"/>
    </source>
</evidence>
<feature type="compositionally biased region" description="Basic and acidic residues" evidence="7">
    <location>
        <begin position="212"/>
        <end position="222"/>
    </location>
</feature>
<proteinExistence type="inferred from homology"/>
<evidence type="ECO:0000256" key="5">
    <source>
        <dbReference type="ARBA" id="ARBA00022927"/>
    </source>
</evidence>
<dbReference type="Proteomes" id="UP001165120">
    <property type="component" value="Unassembled WGS sequence"/>
</dbReference>
<dbReference type="GO" id="GO:0032511">
    <property type="term" value="P:late endosome to vacuole transport via multivesicular body sorting pathway"/>
    <property type="evidence" value="ECO:0007669"/>
    <property type="project" value="TreeGrafter"/>
</dbReference>
<name>A0A9W6WAW8_CANBO</name>
<evidence type="ECO:0000256" key="7">
    <source>
        <dbReference type="SAM" id="MobiDB-lite"/>
    </source>
</evidence>
<dbReference type="Pfam" id="PF03357">
    <property type="entry name" value="Snf7"/>
    <property type="match status" value="1"/>
</dbReference>
<accession>A0A9W6WAW8</accession>